<organism evidence="4">
    <name type="scientific">Homalodisca liturata</name>
    <dbReference type="NCBI Taxonomy" id="320908"/>
    <lineage>
        <taxon>Eukaryota</taxon>
        <taxon>Metazoa</taxon>
        <taxon>Ecdysozoa</taxon>
        <taxon>Arthropoda</taxon>
        <taxon>Hexapoda</taxon>
        <taxon>Insecta</taxon>
        <taxon>Pterygota</taxon>
        <taxon>Neoptera</taxon>
        <taxon>Paraneoptera</taxon>
        <taxon>Hemiptera</taxon>
        <taxon>Auchenorrhyncha</taxon>
        <taxon>Membracoidea</taxon>
        <taxon>Cicadellidae</taxon>
        <taxon>Cicadellinae</taxon>
        <taxon>Proconiini</taxon>
        <taxon>Homalodisca</taxon>
    </lineage>
</organism>
<accession>A0A1B6I4J7</accession>
<evidence type="ECO:0000259" key="3">
    <source>
        <dbReference type="PROSITE" id="PS50157"/>
    </source>
</evidence>
<keyword evidence="1" id="KW-0862">Zinc</keyword>
<dbReference type="PROSITE" id="PS50157">
    <property type="entry name" value="ZINC_FINGER_C2H2_2"/>
    <property type="match status" value="2"/>
</dbReference>
<protein>
    <recommendedName>
        <fullName evidence="3">C2H2-type domain-containing protein</fullName>
    </recommendedName>
</protein>
<dbReference type="Gene3D" id="3.30.160.60">
    <property type="entry name" value="Classic Zinc Finger"/>
    <property type="match status" value="1"/>
</dbReference>
<feature type="domain" description="C2H2-type" evidence="3">
    <location>
        <begin position="32"/>
        <end position="59"/>
    </location>
</feature>
<evidence type="ECO:0000313" key="4">
    <source>
        <dbReference type="EMBL" id="JAS81842.1"/>
    </source>
</evidence>
<keyword evidence="1" id="KW-0479">Metal-binding</keyword>
<proteinExistence type="predicted"/>
<dbReference type="SMART" id="SM00355">
    <property type="entry name" value="ZnF_C2H2"/>
    <property type="match status" value="2"/>
</dbReference>
<dbReference type="SUPFAM" id="SSF57667">
    <property type="entry name" value="beta-beta-alpha zinc fingers"/>
    <property type="match status" value="1"/>
</dbReference>
<dbReference type="AlphaFoldDB" id="A0A1B6I4J7"/>
<dbReference type="EMBL" id="GECU01025864">
    <property type="protein sequence ID" value="JAS81842.1"/>
    <property type="molecule type" value="Transcribed_RNA"/>
</dbReference>
<feature type="non-terminal residue" evidence="4">
    <location>
        <position position="1"/>
    </location>
</feature>
<gene>
    <name evidence="4" type="ORF">g.13443</name>
</gene>
<feature type="domain" description="C2H2-type" evidence="3">
    <location>
        <begin position="61"/>
        <end position="84"/>
    </location>
</feature>
<dbReference type="GO" id="GO:0008270">
    <property type="term" value="F:zinc ion binding"/>
    <property type="evidence" value="ECO:0007669"/>
    <property type="project" value="UniProtKB-KW"/>
</dbReference>
<evidence type="ECO:0000256" key="1">
    <source>
        <dbReference type="PROSITE-ProRule" id="PRU00042"/>
    </source>
</evidence>
<dbReference type="InterPro" id="IPR036236">
    <property type="entry name" value="Znf_C2H2_sf"/>
</dbReference>
<evidence type="ECO:0000256" key="2">
    <source>
        <dbReference type="SAM" id="MobiDB-lite"/>
    </source>
</evidence>
<dbReference type="InterPro" id="IPR013087">
    <property type="entry name" value="Znf_C2H2_type"/>
</dbReference>
<feature type="region of interest" description="Disordered" evidence="2">
    <location>
        <begin position="1"/>
        <end position="21"/>
    </location>
</feature>
<sequence length="116" mass="13458">WNSWRLDGADGASEDGAKRRRRRHISMVDTPWRCPDCNKCYIYQRGLNLHRRFECGKEPMFQCPHCPKKCHQPGNLTVHIRNKHGQNGKLELGLLGKNQILDQAELHTDVKTELAK</sequence>
<reference evidence="4" key="1">
    <citation type="submission" date="2015-11" db="EMBL/GenBank/DDBJ databases">
        <title>De novo transcriptome assembly of four potential Pierce s Disease insect vectors from Arizona vineyards.</title>
        <authorList>
            <person name="Tassone E.E."/>
        </authorList>
    </citation>
    <scope>NUCLEOTIDE SEQUENCE</scope>
</reference>
<name>A0A1B6I4J7_9HEMI</name>
<dbReference type="PROSITE" id="PS00028">
    <property type="entry name" value="ZINC_FINGER_C2H2_1"/>
    <property type="match status" value="1"/>
</dbReference>
<dbReference type="Pfam" id="PF00096">
    <property type="entry name" value="zf-C2H2"/>
    <property type="match status" value="2"/>
</dbReference>
<keyword evidence="1" id="KW-0863">Zinc-finger</keyword>